<reference evidence="2" key="1">
    <citation type="submission" date="2018-11" db="EMBL/GenBank/DDBJ databases">
        <authorList>
            <consortium name="Pathogen Informatics"/>
        </authorList>
    </citation>
    <scope>NUCLEOTIDE SEQUENCE</scope>
</reference>
<dbReference type="PANTHER" id="PTHR10972">
    <property type="entry name" value="OXYSTEROL-BINDING PROTEIN-RELATED"/>
    <property type="match status" value="1"/>
</dbReference>
<proteinExistence type="predicted"/>
<feature type="compositionally biased region" description="Polar residues" evidence="1">
    <location>
        <begin position="186"/>
        <end position="204"/>
    </location>
</feature>
<name>A0A3S5C4J3_9PLAT</name>
<sequence length="236" mass="25871">MSLSTTNGHHALASSSCHATTSSNNSFVPDTIVGSSGCQPIDELYDDDAEEDLGSMQSHGSVISYLLSQLRIGMDLTRITLPTFILERRSALEMYADFLTHADLWTSIPDGISPRDRMIACLRWYLSAFHAGRRSEVAKKPYNPILGEIFHCYWTLDDTLLDGQTPQTSETNAANSSPASNISCSKTSTGPKSVTDPSTNSQMKQDYSELMKSGPSPMAPLNSVVFIAEQFDQKFN</sequence>
<accession>A0A3S5C4J3</accession>
<dbReference type="Gene3D" id="1.10.287.2720">
    <property type="match status" value="1"/>
</dbReference>
<keyword evidence="3" id="KW-1185">Reference proteome</keyword>
<dbReference type="GO" id="GO:0032934">
    <property type="term" value="F:sterol binding"/>
    <property type="evidence" value="ECO:0007669"/>
    <property type="project" value="TreeGrafter"/>
</dbReference>
<dbReference type="Proteomes" id="UP000784294">
    <property type="component" value="Unassembled WGS sequence"/>
</dbReference>
<protein>
    <recommendedName>
        <fullName evidence="4">Oxysterol-binding protein</fullName>
    </recommendedName>
</protein>
<feature type="compositionally biased region" description="Low complexity" evidence="1">
    <location>
        <begin position="169"/>
        <end position="185"/>
    </location>
</feature>
<dbReference type="PANTHER" id="PTHR10972:SF200">
    <property type="entry name" value="OXYSTEROL-BINDING PROTEIN-RELATED PROTEIN 9"/>
    <property type="match status" value="1"/>
</dbReference>
<dbReference type="GO" id="GO:0016020">
    <property type="term" value="C:membrane"/>
    <property type="evidence" value="ECO:0007669"/>
    <property type="project" value="TreeGrafter"/>
</dbReference>
<organism evidence="2 3">
    <name type="scientific">Protopolystoma xenopodis</name>
    <dbReference type="NCBI Taxonomy" id="117903"/>
    <lineage>
        <taxon>Eukaryota</taxon>
        <taxon>Metazoa</taxon>
        <taxon>Spiralia</taxon>
        <taxon>Lophotrochozoa</taxon>
        <taxon>Platyhelminthes</taxon>
        <taxon>Monogenea</taxon>
        <taxon>Polyopisthocotylea</taxon>
        <taxon>Polystomatidea</taxon>
        <taxon>Polystomatidae</taxon>
        <taxon>Protopolystoma</taxon>
    </lineage>
</organism>
<comment type="caution">
    <text evidence="2">The sequence shown here is derived from an EMBL/GenBank/DDBJ whole genome shotgun (WGS) entry which is preliminary data.</text>
</comment>
<feature type="region of interest" description="Disordered" evidence="1">
    <location>
        <begin position="165"/>
        <end position="204"/>
    </location>
</feature>
<dbReference type="SMR" id="A0A3S5C4J3"/>
<dbReference type="EMBL" id="CAAALY010248607">
    <property type="protein sequence ID" value="VEL34879.1"/>
    <property type="molecule type" value="Genomic_DNA"/>
</dbReference>
<dbReference type="GO" id="GO:0005794">
    <property type="term" value="C:Golgi apparatus"/>
    <property type="evidence" value="ECO:0007669"/>
    <property type="project" value="TreeGrafter"/>
</dbReference>
<gene>
    <name evidence="2" type="ORF">PXEA_LOCUS28319</name>
</gene>
<dbReference type="AlphaFoldDB" id="A0A3S5C4J3"/>
<dbReference type="Pfam" id="PF01237">
    <property type="entry name" value="Oxysterol_BP"/>
    <property type="match status" value="1"/>
</dbReference>
<dbReference type="InterPro" id="IPR037239">
    <property type="entry name" value="OSBP_sf"/>
</dbReference>
<evidence type="ECO:0000313" key="2">
    <source>
        <dbReference type="EMBL" id="VEL34879.1"/>
    </source>
</evidence>
<dbReference type="SUPFAM" id="SSF144000">
    <property type="entry name" value="Oxysterol-binding protein-like"/>
    <property type="match status" value="1"/>
</dbReference>
<dbReference type="OrthoDB" id="14833at2759"/>
<dbReference type="InterPro" id="IPR000648">
    <property type="entry name" value="Oxysterol-bd"/>
</dbReference>
<evidence type="ECO:0000256" key="1">
    <source>
        <dbReference type="SAM" id="MobiDB-lite"/>
    </source>
</evidence>
<evidence type="ECO:0000313" key="3">
    <source>
        <dbReference type="Proteomes" id="UP000784294"/>
    </source>
</evidence>
<dbReference type="FunFam" id="1.10.287.2720:FF:000001">
    <property type="entry name" value="Oxysterol-binding OBPalpha"/>
    <property type="match status" value="1"/>
</dbReference>
<evidence type="ECO:0008006" key="4">
    <source>
        <dbReference type="Google" id="ProtNLM"/>
    </source>
</evidence>
<dbReference type="GO" id="GO:0005829">
    <property type="term" value="C:cytosol"/>
    <property type="evidence" value="ECO:0007669"/>
    <property type="project" value="TreeGrafter"/>
</dbReference>